<dbReference type="Proteomes" id="UP000010467">
    <property type="component" value="Chromosome"/>
</dbReference>
<dbReference type="OrthoDB" id="67457at2"/>
<dbReference type="PATRIC" id="fig|937777.3.peg.1741"/>
<protein>
    <recommendedName>
        <fullName evidence="6">PhnA-like protein</fullName>
    </recommendedName>
</protein>
<feature type="coiled-coil region" evidence="1">
    <location>
        <begin position="240"/>
        <end position="267"/>
    </location>
</feature>
<reference evidence="5" key="1">
    <citation type="submission" date="2012-03" db="EMBL/GenBank/DDBJ databases">
        <title>Complete sequence of chromosome of Deinococcus peraridilitoris DSM 19664.</title>
        <authorList>
            <person name="Lucas S."/>
            <person name="Copeland A."/>
            <person name="Lapidus A."/>
            <person name="Glavina del Rio T."/>
            <person name="Dalin E."/>
            <person name="Tice H."/>
            <person name="Bruce D."/>
            <person name="Goodwin L."/>
            <person name="Pitluck S."/>
            <person name="Peters L."/>
            <person name="Mikhailova N."/>
            <person name="Lu M."/>
            <person name="Kyrpides N."/>
            <person name="Mavromatis K."/>
            <person name="Ivanova N."/>
            <person name="Brettin T."/>
            <person name="Detter J.C."/>
            <person name="Han C."/>
            <person name="Larimer F."/>
            <person name="Land M."/>
            <person name="Hauser L."/>
            <person name="Markowitz V."/>
            <person name="Cheng J.-F."/>
            <person name="Hugenholtz P."/>
            <person name="Woyke T."/>
            <person name="Wu D."/>
            <person name="Pukall R."/>
            <person name="Steenblock K."/>
            <person name="Brambilla E."/>
            <person name="Klenk H.-P."/>
            <person name="Eisen J.A."/>
        </authorList>
    </citation>
    <scope>NUCLEOTIDE SEQUENCE [LARGE SCALE GENOMIC DNA]</scope>
    <source>
        <strain evidence="5">DSM 19664 / LMG 22246 / CIP 109416 / KR-200</strain>
    </source>
</reference>
<keyword evidence="5" id="KW-1185">Reference proteome</keyword>
<feature type="compositionally biased region" description="Basic and acidic residues" evidence="2">
    <location>
        <begin position="303"/>
        <end position="314"/>
    </location>
</feature>
<dbReference type="EMBL" id="CP003382">
    <property type="protein sequence ID" value="AFZ67259.1"/>
    <property type="molecule type" value="Genomic_DNA"/>
</dbReference>
<evidence type="ECO:0000256" key="1">
    <source>
        <dbReference type="SAM" id="Coils"/>
    </source>
</evidence>
<dbReference type="HOGENOM" id="CLU_076839_0_0_0"/>
<feature type="transmembrane region" description="Helical" evidence="3">
    <location>
        <begin position="49"/>
        <end position="68"/>
    </location>
</feature>
<dbReference type="RefSeq" id="WP_015235564.1">
    <property type="nucleotide sequence ID" value="NC_019793.1"/>
</dbReference>
<feature type="transmembrane region" description="Helical" evidence="3">
    <location>
        <begin position="12"/>
        <end position="37"/>
    </location>
</feature>
<sequence length="314" mass="32413">MLVERGTVLQRLSWTGILAGLVVGIVTQLALTALGVALGAATIDTARGLAIGTIAWLAVSLAISAFLAGLTAARAAGYLTPAQGRFNGLLTGMLLALGLTLFSYNALMGGIRSAIGLAQGATAAASSAAGAANQAGAAQSGPVQQLLSGLTDEQELNALIAEQSPELSNEQVAAASGVVRGVVNRAVSQVDLSNLSNLNETVPQRFDAIQQALTGEQLVTRLQRQGLSEPEARETATVISSRVQETRQQAEQSLQQAEQVARRTASTGAWSWLLATGLILLFSTLGGGRGHDVPQAGATLTPNRDDEQLRGRRT</sequence>
<keyword evidence="3" id="KW-0472">Membrane</keyword>
<dbReference type="STRING" id="937777.Deipe_1740"/>
<feature type="region of interest" description="Disordered" evidence="2">
    <location>
        <begin position="292"/>
        <end position="314"/>
    </location>
</feature>
<keyword evidence="3" id="KW-0812">Transmembrane</keyword>
<dbReference type="KEGG" id="dpd:Deipe_1740"/>
<dbReference type="eggNOG" id="ENOG50324D4">
    <property type="taxonomic scope" value="Bacteria"/>
</dbReference>
<organism evidence="4 5">
    <name type="scientific">Deinococcus peraridilitoris (strain DSM 19664 / LMG 22246 / CIP 109416 / KR-200)</name>
    <dbReference type="NCBI Taxonomy" id="937777"/>
    <lineage>
        <taxon>Bacteria</taxon>
        <taxon>Thermotogati</taxon>
        <taxon>Deinococcota</taxon>
        <taxon>Deinococci</taxon>
        <taxon>Deinococcales</taxon>
        <taxon>Deinococcaceae</taxon>
        <taxon>Deinococcus</taxon>
    </lineage>
</organism>
<feature type="transmembrane region" description="Helical" evidence="3">
    <location>
        <begin position="88"/>
        <end position="107"/>
    </location>
</feature>
<dbReference type="AlphaFoldDB" id="L0A1C9"/>
<proteinExistence type="predicted"/>
<evidence type="ECO:0008006" key="6">
    <source>
        <dbReference type="Google" id="ProtNLM"/>
    </source>
</evidence>
<evidence type="ECO:0000313" key="4">
    <source>
        <dbReference type="EMBL" id="AFZ67259.1"/>
    </source>
</evidence>
<keyword evidence="3" id="KW-1133">Transmembrane helix</keyword>
<name>L0A1C9_DEIPD</name>
<accession>L0A1C9</accession>
<evidence type="ECO:0000313" key="5">
    <source>
        <dbReference type="Proteomes" id="UP000010467"/>
    </source>
</evidence>
<evidence type="ECO:0000256" key="2">
    <source>
        <dbReference type="SAM" id="MobiDB-lite"/>
    </source>
</evidence>
<keyword evidence="1" id="KW-0175">Coiled coil</keyword>
<gene>
    <name evidence="4" type="ordered locus">Deipe_1740</name>
</gene>
<evidence type="ECO:0000256" key="3">
    <source>
        <dbReference type="SAM" id="Phobius"/>
    </source>
</evidence>